<comment type="similarity">
    <text evidence="1">Belongs to the short-chain dehydrogenases/reductases (SDR) family.</text>
</comment>
<dbReference type="Proteomes" id="UP001295794">
    <property type="component" value="Unassembled WGS sequence"/>
</dbReference>
<keyword evidence="2" id="KW-0560">Oxidoreductase</keyword>
<dbReference type="Gene3D" id="3.40.50.720">
    <property type="entry name" value="NAD(P)-binding Rossmann-like Domain"/>
    <property type="match status" value="1"/>
</dbReference>
<dbReference type="GO" id="GO:0016491">
    <property type="term" value="F:oxidoreductase activity"/>
    <property type="evidence" value="ECO:0007669"/>
    <property type="project" value="UniProtKB-KW"/>
</dbReference>
<dbReference type="SUPFAM" id="SSF51735">
    <property type="entry name" value="NAD(P)-binding Rossmann-fold domains"/>
    <property type="match status" value="1"/>
</dbReference>
<dbReference type="InterPro" id="IPR002347">
    <property type="entry name" value="SDR_fam"/>
</dbReference>
<dbReference type="PANTHER" id="PTHR24320">
    <property type="entry name" value="RETINOL DEHYDROGENASE"/>
    <property type="match status" value="1"/>
</dbReference>
<name>A0AAD2H5U3_9AGAR</name>
<evidence type="ECO:0000256" key="2">
    <source>
        <dbReference type="ARBA" id="ARBA00023002"/>
    </source>
</evidence>
<dbReference type="EMBL" id="CAVNYO010000136">
    <property type="protein sequence ID" value="CAK5267947.1"/>
    <property type="molecule type" value="Genomic_DNA"/>
</dbReference>
<dbReference type="AlphaFoldDB" id="A0AAD2H5U3"/>
<reference evidence="3" key="1">
    <citation type="submission" date="2023-11" db="EMBL/GenBank/DDBJ databases">
        <authorList>
            <person name="De Vega J J."/>
            <person name="De Vega J J."/>
        </authorList>
    </citation>
    <scope>NUCLEOTIDE SEQUENCE</scope>
</reference>
<evidence type="ECO:0000256" key="1">
    <source>
        <dbReference type="ARBA" id="ARBA00006484"/>
    </source>
</evidence>
<comment type="caution">
    <text evidence="3">The sequence shown here is derived from an EMBL/GenBank/DDBJ whole genome shotgun (WGS) entry which is preliminary data.</text>
</comment>
<dbReference type="Pfam" id="PF00106">
    <property type="entry name" value="adh_short"/>
    <property type="match status" value="1"/>
</dbReference>
<accession>A0AAD2H5U3</accession>
<proteinExistence type="inferred from homology"/>
<protein>
    <submittedName>
        <fullName evidence="3">Uncharacterized protein</fullName>
    </submittedName>
</protein>
<gene>
    <name evidence="3" type="ORF">MYCIT1_LOCUS10884</name>
</gene>
<evidence type="ECO:0000313" key="4">
    <source>
        <dbReference type="Proteomes" id="UP001295794"/>
    </source>
</evidence>
<evidence type="ECO:0000313" key="3">
    <source>
        <dbReference type="EMBL" id="CAK5267947.1"/>
    </source>
</evidence>
<sequence>MDDLPIFTWDTTADKVADTFAEQIMGKNVLITGTSLNGIGFDTAKSIAKYANTVIVSGYDSQRLRQTVDALDGDLTSAIIRPLHLDLTSFVSVRRAAAEVAGCVDRLHVLIHNAAAAVTVRPNLTEDGFETQLQVGFLSPFLLTALLKPQLLAARTQSFTPRVVVVSSRGHFPRSPDTPPVDLPAVRNPDPVRYRGLDAYRQVKAAGIIFAREMARRWGSSIHAFSVHPGGAQILDVGCLLAYRSIAAIFTNMMLKEDSLAVLEGIMLRPDGSPRLNISVPWKDLQQGAST</sequence>
<organism evidence="3 4">
    <name type="scientific">Mycena citricolor</name>
    <dbReference type="NCBI Taxonomy" id="2018698"/>
    <lineage>
        <taxon>Eukaryota</taxon>
        <taxon>Fungi</taxon>
        <taxon>Dikarya</taxon>
        <taxon>Basidiomycota</taxon>
        <taxon>Agaricomycotina</taxon>
        <taxon>Agaricomycetes</taxon>
        <taxon>Agaricomycetidae</taxon>
        <taxon>Agaricales</taxon>
        <taxon>Marasmiineae</taxon>
        <taxon>Mycenaceae</taxon>
        <taxon>Mycena</taxon>
    </lineage>
</organism>
<keyword evidence="4" id="KW-1185">Reference proteome</keyword>
<dbReference type="InterPro" id="IPR036291">
    <property type="entry name" value="NAD(P)-bd_dom_sf"/>
</dbReference>
<dbReference type="PANTHER" id="PTHR24320:SF283">
    <property type="entry name" value="RETINOL DEHYDROGENASE 11"/>
    <property type="match status" value="1"/>
</dbReference>